<dbReference type="OrthoDB" id="10593914at2759"/>
<organism evidence="2 3">
    <name type="scientific">Elysia chlorotica</name>
    <name type="common">Eastern emerald elysia</name>
    <name type="synonym">Sea slug</name>
    <dbReference type="NCBI Taxonomy" id="188477"/>
    <lineage>
        <taxon>Eukaryota</taxon>
        <taxon>Metazoa</taxon>
        <taxon>Spiralia</taxon>
        <taxon>Lophotrochozoa</taxon>
        <taxon>Mollusca</taxon>
        <taxon>Gastropoda</taxon>
        <taxon>Heterobranchia</taxon>
        <taxon>Euthyneura</taxon>
        <taxon>Panpulmonata</taxon>
        <taxon>Sacoglossa</taxon>
        <taxon>Placobranchoidea</taxon>
        <taxon>Plakobranchidae</taxon>
        <taxon>Elysia</taxon>
    </lineage>
</organism>
<name>A0A433U7B2_ELYCH</name>
<accession>A0A433U7B2</accession>
<protein>
    <recommendedName>
        <fullName evidence="4">Saposin B-type domain-containing protein</fullName>
    </recommendedName>
</protein>
<gene>
    <name evidence="2" type="ORF">EGW08_002520</name>
</gene>
<evidence type="ECO:0000313" key="2">
    <source>
        <dbReference type="EMBL" id="RUS89702.1"/>
    </source>
</evidence>
<dbReference type="AlphaFoldDB" id="A0A433U7B2"/>
<reference evidence="2 3" key="1">
    <citation type="submission" date="2019-01" db="EMBL/GenBank/DDBJ databases">
        <title>A draft genome assembly of the solar-powered sea slug Elysia chlorotica.</title>
        <authorList>
            <person name="Cai H."/>
            <person name="Li Q."/>
            <person name="Fang X."/>
            <person name="Li J."/>
            <person name="Curtis N.E."/>
            <person name="Altenburger A."/>
            <person name="Shibata T."/>
            <person name="Feng M."/>
            <person name="Maeda T."/>
            <person name="Schwartz J.A."/>
            <person name="Shigenobu S."/>
            <person name="Lundholm N."/>
            <person name="Nishiyama T."/>
            <person name="Yang H."/>
            <person name="Hasebe M."/>
            <person name="Li S."/>
            <person name="Pierce S.K."/>
            <person name="Wang J."/>
        </authorList>
    </citation>
    <scope>NUCLEOTIDE SEQUENCE [LARGE SCALE GENOMIC DNA]</scope>
    <source>
        <strain evidence="2">EC2010</strain>
        <tissue evidence="2">Whole organism of an adult</tissue>
    </source>
</reference>
<comment type="caution">
    <text evidence="2">The sequence shown here is derived from an EMBL/GenBank/DDBJ whole genome shotgun (WGS) entry which is preliminary data.</text>
</comment>
<sequence>MRTCTKLVTLAVACLALVASATSTGFDSANLKELIPLGCEAFDTLHTLLGCNTCSNQFCVAIEFGLSTCNELSGLGDSHLGALQDKLKVMLFDATMSKPFEGRGLNEFLQRWTEKMK</sequence>
<evidence type="ECO:0008006" key="4">
    <source>
        <dbReference type="Google" id="ProtNLM"/>
    </source>
</evidence>
<feature type="chain" id="PRO_5019165684" description="Saposin B-type domain-containing protein" evidence="1">
    <location>
        <begin position="24"/>
        <end position="117"/>
    </location>
</feature>
<dbReference type="EMBL" id="RQTK01000049">
    <property type="protein sequence ID" value="RUS89702.1"/>
    <property type="molecule type" value="Genomic_DNA"/>
</dbReference>
<dbReference type="Proteomes" id="UP000271974">
    <property type="component" value="Unassembled WGS sequence"/>
</dbReference>
<feature type="signal peptide" evidence="1">
    <location>
        <begin position="1"/>
        <end position="23"/>
    </location>
</feature>
<evidence type="ECO:0000313" key="3">
    <source>
        <dbReference type="Proteomes" id="UP000271974"/>
    </source>
</evidence>
<keyword evidence="3" id="KW-1185">Reference proteome</keyword>
<proteinExistence type="predicted"/>
<evidence type="ECO:0000256" key="1">
    <source>
        <dbReference type="SAM" id="SignalP"/>
    </source>
</evidence>
<keyword evidence="1" id="KW-0732">Signal</keyword>